<evidence type="ECO:0000313" key="7">
    <source>
        <dbReference type="Proteomes" id="UP001168694"/>
    </source>
</evidence>
<evidence type="ECO:0000259" key="5">
    <source>
        <dbReference type="Pfam" id="PF18208"/>
    </source>
</evidence>
<feature type="domain" description="Nicking enzyme C-terminal middle helical" evidence="5">
    <location>
        <begin position="273"/>
        <end position="379"/>
    </location>
</feature>
<dbReference type="InterPro" id="IPR040834">
    <property type="entry name" value="NES_C_h"/>
</dbReference>
<keyword evidence="3" id="KW-0175">Coiled coil</keyword>
<dbReference type="NCBIfam" id="NF041496">
    <property type="entry name" value="MobQ"/>
    <property type="match status" value="1"/>
</dbReference>
<keyword evidence="2" id="KW-0184">Conjugation</keyword>
<comment type="similarity">
    <text evidence="1">Belongs to the MobA/MobL family.</text>
</comment>
<keyword evidence="7" id="KW-1185">Reference proteome</keyword>
<sequence length="662" mass="79000">MAIYHFSNQIKSRKKQQSAIAAAAYRSGERLVDERTNEGKYYNRSVQPITHILAPSHAPQWVYQRERLWNEVERVEKQWNSQLCREINVALPKELSHEEQEKLAITFCQEIFADDGMVADVAIHRDDEENPHFHVLLTMRPFNPDGTWGNKQKKTKEVINGKVTTMAVHTTDWNTKEKLLYWREQWAHYANRFLEKNGFSARLSHLSHEARGLETLPTIHEGFAARKMESEGTVSDRMQINKERREYNRTVIELNEAKREKQKRERAHSFVRRFTPLEKKQLKEAAKGLRIFVNYENVMKRKTQLQKWQSRLNFQADSVEKQKKIDRIQNETLMLERAENILEKEASRFLTAYYPTLEQGHYSKEQKIAIVDVSLTENKKLNHEQIESLLKNVEHREVENAIDQLLNHRPAFVSSLHNEVKVFQQQFETLRIKNNIDFAQPNSIKHAPKFVLDKLQLLLQKKDRSAQALDLMNRLYDNRLEDLYPQWKGRLHLTLEQKEWLVRAQEYYEKEITPTDLPQSPRRYTVIEQEDLLSRLYEIKKVAYPERKRLYEQLVERYPQFQPENDSYLMMFYQECQQTIAELSGNAQRQLGELVKPRDLTNDVNPMNQMYTPYPSPQYDRSRTSDFFQILESAIREANKKWKEDDFERRQLKKKKNRSMER</sequence>
<gene>
    <name evidence="6" type="primary">mobQ</name>
    <name evidence="6" type="ORF">QYF49_21195</name>
</gene>
<feature type="domain" description="MobA/MobL protein" evidence="4">
    <location>
        <begin position="17"/>
        <end position="230"/>
    </location>
</feature>
<dbReference type="Gene3D" id="1.20.58.1730">
    <property type="match status" value="1"/>
</dbReference>
<dbReference type="Pfam" id="PF03389">
    <property type="entry name" value="MobA_MobL"/>
    <property type="match status" value="1"/>
</dbReference>
<feature type="coiled-coil region" evidence="3">
    <location>
        <begin position="237"/>
        <end position="267"/>
    </location>
</feature>
<evidence type="ECO:0000259" key="4">
    <source>
        <dbReference type="Pfam" id="PF03389"/>
    </source>
</evidence>
<proteinExistence type="inferred from homology"/>
<dbReference type="EMBL" id="JAUHLN010000005">
    <property type="protein sequence ID" value="MDN4075480.1"/>
    <property type="molecule type" value="Genomic_DNA"/>
</dbReference>
<evidence type="ECO:0000313" key="6">
    <source>
        <dbReference type="EMBL" id="MDN4075480.1"/>
    </source>
</evidence>
<comment type="caution">
    <text evidence="6">The sequence shown here is derived from an EMBL/GenBank/DDBJ whole genome shotgun (WGS) entry which is preliminary data.</text>
</comment>
<dbReference type="RefSeq" id="WP_290401584.1">
    <property type="nucleotide sequence ID" value="NZ_JAUHLN010000005.1"/>
</dbReference>
<reference evidence="6" key="1">
    <citation type="submission" date="2023-06" db="EMBL/GenBank/DDBJ databases">
        <title>Draft Genome Sequences of Representative Paenibacillus Polymyxa, Bacillus cereus, Fictibacillus sp., and Brevibacillus agri Strains Isolated from Amazonian Dark Earth.</title>
        <authorList>
            <person name="Pellegrinetti T.A."/>
            <person name="Cunha I.C.M."/>
            <person name="Chaves M.G."/>
            <person name="Freitas A.S."/>
            <person name="Silva A.V.R."/>
            <person name="Tsai S.M."/>
            <person name="Mendes L.W."/>
        </authorList>
    </citation>
    <scope>NUCLEOTIDE SEQUENCE</scope>
    <source>
        <strain evidence="6">CENA-BCM004</strain>
    </source>
</reference>
<dbReference type="Pfam" id="PF18208">
    <property type="entry name" value="NES_C_h"/>
    <property type="match status" value="1"/>
</dbReference>
<protein>
    <submittedName>
        <fullName evidence="6">MobQ family relaxase</fullName>
    </submittedName>
</protein>
<dbReference type="Proteomes" id="UP001168694">
    <property type="component" value="Unassembled WGS sequence"/>
</dbReference>
<dbReference type="Gene3D" id="3.30.930.30">
    <property type="match status" value="1"/>
</dbReference>
<evidence type="ECO:0000256" key="3">
    <source>
        <dbReference type="SAM" id="Coils"/>
    </source>
</evidence>
<evidence type="ECO:0000256" key="2">
    <source>
        <dbReference type="ARBA" id="ARBA00022971"/>
    </source>
</evidence>
<evidence type="ECO:0000256" key="1">
    <source>
        <dbReference type="ARBA" id="ARBA00010873"/>
    </source>
</evidence>
<dbReference type="InterPro" id="IPR005053">
    <property type="entry name" value="MobA_MobL"/>
</dbReference>
<name>A0ABT8EC20_9BACL</name>
<accession>A0ABT8EC20</accession>
<organism evidence="6 7">
    <name type="scientific">Fictibacillus terranigra</name>
    <dbReference type="NCBI Taxonomy" id="3058424"/>
    <lineage>
        <taxon>Bacteria</taxon>
        <taxon>Bacillati</taxon>
        <taxon>Bacillota</taxon>
        <taxon>Bacilli</taxon>
        <taxon>Bacillales</taxon>
        <taxon>Fictibacillaceae</taxon>
        <taxon>Fictibacillus</taxon>
    </lineage>
</organism>